<dbReference type="InterPro" id="IPR011009">
    <property type="entry name" value="Kinase-like_dom_sf"/>
</dbReference>
<keyword evidence="3" id="KW-0325">Glycoprotein</keyword>
<dbReference type="GO" id="GO:0005524">
    <property type="term" value="F:ATP binding"/>
    <property type="evidence" value="ECO:0007669"/>
    <property type="project" value="UniProtKB-UniRule"/>
</dbReference>
<keyword evidence="2 4" id="KW-0067">ATP-binding</keyword>
<dbReference type="EMBL" id="JBBNAG010000009">
    <property type="protein sequence ID" value="KAK9104846.1"/>
    <property type="molecule type" value="Genomic_DNA"/>
</dbReference>
<dbReference type="FunFam" id="3.30.200.20:FF:000736">
    <property type="entry name" value="Putative serine/threonine-protein kinase At1g18390 family"/>
    <property type="match status" value="1"/>
</dbReference>
<dbReference type="Pfam" id="PF14380">
    <property type="entry name" value="WAK_assoc"/>
    <property type="match status" value="1"/>
</dbReference>
<evidence type="ECO:0000313" key="9">
    <source>
        <dbReference type="Proteomes" id="UP001419268"/>
    </source>
</evidence>
<keyword evidence="5" id="KW-0472">Membrane</keyword>
<organism evidence="8 9">
    <name type="scientific">Stephania cephalantha</name>
    <dbReference type="NCBI Taxonomy" id="152367"/>
    <lineage>
        <taxon>Eukaryota</taxon>
        <taxon>Viridiplantae</taxon>
        <taxon>Streptophyta</taxon>
        <taxon>Embryophyta</taxon>
        <taxon>Tracheophyta</taxon>
        <taxon>Spermatophyta</taxon>
        <taxon>Magnoliopsida</taxon>
        <taxon>Ranunculales</taxon>
        <taxon>Menispermaceae</taxon>
        <taxon>Menispermoideae</taxon>
        <taxon>Cissampelideae</taxon>
        <taxon>Stephania</taxon>
    </lineage>
</organism>
<dbReference type="Gene3D" id="3.30.200.20">
    <property type="entry name" value="Phosphorylase Kinase, domain 1"/>
    <property type="match status" value="1"/>
</dbReference>
<dbReference type="PROSITE" id="PS50011">
    <property type="entry name" value="PROTEIN_KINASE_DOM"/>
    <property type="match status" value="1"/>
</dbReference>
<feature type="binding site" evidence="4">
    <location>
        <position position="356"/>
    </location>
    <ligand>
        <name>ATP</name>
        <dbReference type="ChEBI" id="CHEBI:30616"/>
    </ligand>
</feature>
<feature type="signal peptide" evidence="6">
    <location>
        <begin position="1"/>
        <end position="19"/>
    </location>
</feature>
<dbReference type="InterPro" id="IPR000719">
    <property type="entry name" value="Prot_kinase_dom"/>
</dbReference>
<feature type="transmembrane region" description="Helical" evidence="5">
    <location>
        <begin position="255"/>
        <end position="279"/>
    </location>
</feature>
<dbReference type="GO" id="GO:0004672">
    <property type="term" value="F:protein kinase activity"/>
    <property type="evidence" value="ECO:0007669"/>
    <property type="project" value="InterPro"/>
</dbReference>
<keyword evidence="9" id="KW-1185">Reference proteome</keyword>
<name>A0AAP0F505_9MAGN</name>
<keyword evidence="1 4" id="KW-0547">Nucleotide-binding</keyword>
<keyword evidence="6" id="KW-0732">Signal</keyword>
<evidence type="ECO:0000256" key="2">
    <source>
        <dbReference type="ARBA" id="ARBA00022840"/>
    </source>
</evidence>
<keyword evidence="5" id="KW-0812">Transmembrane</keyword>
<dbReference type="PROSITE" id="PS00109">
    <property type="entry name" value="PROTEIN_KINASE_TYR"/>
    <property type="match status" value="1"/>
</dbReference>
<dbReference type="Pfam" id="PF00069">
    <property type="entry name" value="Pkinase"/>
    <property type="match status" value="1"/>
</dbReference>
<dbReference type="InterPro" id="IPR017441">
    <property type="entry name" value="Protein_kinase_ATP_BS"/>
</dbReference>
<dbReference type="PROSITE" id="PS00107">
    <property type="entry name" value="PROTEIN_KINASE_ATP"/>
    <property type="match status" value="1"/>
</dbReference>
<dbReference type="PANTHER" id="PTHR46008">
    <property type="entry name" value="LEAF RUST 10 DISEASE-RESISTANCE LOCUS RECEPTOR-LIKE PROTEIN KINASE-LIKE 1.4"/>
    <property type="match status" value="1"/>
</dbReference>
<feature type="chain" id="PRO_5042995917" description="Protein kinase domain-containing protein" evidence="6">
    <location>
        <begin position="20"/>
        <end position="629"/>
    </location>
</feature>
<dbReference type="Proteomes" id="UP001419268">
    <property type="component" value="Unassembled WGS sequence"/>
</dbReference>
<evidence type="ECO:0000259" key="7">
    <source>
        <dbReference type="PROSITE" id="PS50011"/>
    </source>
</evidence>
<dbReference type="CDD" id="cd14066">
    <property type="entry name" value="STKc_IRAK"/>
    <property type="match status" value="1"/>
</dbReference>
<reference evidence="8 9" key="1">
    <citation type="submission" date="2024-01" db="EMBL/GenBank/DDBJ databases">
        <title>Genome assemblies of Stephania.</title>
        <authorList>
            <person name="Yang L."/>
        </authorList>
    </citation>
    <scope>NUCLEOTIDE SEQUENCE [LARGE SCALE GENOMIC DNA]</scope>
    <source>
        <strain evidence="8">JXDWG</strain>
        <tissue evidence="8">Leaf</tissue>
    </source>
</reference>
<accession>A0AAP0F505</accession>
<proteinExistence type="predicted"/>
<gene>
    <name evidence="8" type="ORF">Scep_021690</name>
</gene>
<feature type="domain" description="Protein kinase" evidence="7">
    <location>
        <begin position="327"/>
        <end position="621"/>
    </location>
</feature>
<dbReference type="AlphaFoldDB" id="A0AAP0F505"/>
<keyword evidence="5" id="KW-1133">Transmembrane helix</keyword>
<dbReference type="InterPro" id="IPR008266">
    <property type="entry name" value="Tyr_kinase_AS"/>
</dbReference>
<dbReference type="SUPFAM" id="SSF56112">
    <property type="entry name" value="Protein kinase-like (PK-like)"/>
    <property type="match status" value="1"/>
</dbReference>
<evidence type="ECO:0000256" key="5">
    <source>
        <dbReference type="SAM" id="Phobius"/>
    </source>
</evidence>
<dbReference type="PANTHER" id="PTHR46008:SF18">
    <property type="entry name" value="PROTEIN KINASE DOMAIN-CONTAINING PROTEIN"/>
    <property type="match status" value="1"/>
</dbReference>
<evidence type="ECO:0000313" key="8">
    <source>
        <dbReference type="EMBL" id="KAK9104846.1"/>
    </source>
</evidence>
<evidence type="ECO:0000256" key="6">
    <source>
        <dbReference type="SAM" id="SignalP"/>
    </source>
</evidence>
<dbReference type="Gene3D" id="1.10.510.10">
    <property type="entry name" value="Transferase(Phosphotransferase) domain 1"/>
    <property type="match status" value="1"/>
</dbReference>
<dbReference type="InterPro" id="IPR032872">
    <property type="entry name" value="WAK_assoc_C"/>
</dbReference>
<evidence type="ECO:0000256" key="4">
    <source>
        <dbReference type="PROSITE-ProRule" id="PRU10141"/>
    </source>
</evidence>
<evidence type="ECO:0000256" key="1">
    <source>
        <dbReference type="ARBA" id="ARBA00022741"/>
    </source>
</evidence>
<protein>
    <recommendedName>
        <fullName evidence="7">Protein kinase domain-containing protein</fullName>
    </recommendedName>
</protein>
<comment type="caution">
    <text evidence="8">The sequence shown here is derived from an EMBL/GenBank/DDBJ whole genome shotgun (WGS) entry which is preliminary data.</text>
</comment>
<evidence type="ECO:0000256" key="3">
    <source>
        <dbReference type="ARBA" id="ARBA00023180"/>
    </source>
</evidence>
<sequence length="629" mass="69938">MKPRIYASAAYVISRLLSAAVTVAHLCSPPTSPPCSPASLPSYPFSSTPGCGHPSFQIKCSPQHWILSINTFSFAITSHRPNSTSILVTPLPTTTIPQKPPRSPCFSSPHLPSRPINLSHSPFRFPNSLCSRLSVVRPCSRSFAENCAVCRWDCQLVHNPVRLMRGCVDGRSREDSEEQGCKEDVFDYLESFLKAGFEIEWDEEGDSYFDNCRACERDNGVCGFNYSDPQKQFLCFQSISRRPLLQNHKQKSSNLVVLLSTLFVCACVLLVIASVTLIWRCRAVNSSNKSLDQEEDPTMMFLYRHRSANLLPPVFTFEELESSTNRFDPRRKIGDGGFGSVFLGQFRDGRVVAVKKLHARTTTTTTTKSFCNEILILSSIDHPNLVKLHGYCSDPRGLLLVYDYVPNGSLADHLHGSKGAPCLLQWRQRLEIALQTALAIDYLHFSVKPPVVHRDITSSNIFIDSEMRIKLGDFGLSRLLILSQSESKLSSESSSSCSSSSGFVWTGPQGTPGYLDPEYYRSFRLTEKSDVYSFGVVMFELITGLRAVDHVRREALGDLVVSRIQMGLLRQVVDPALLVGDDGGKVSMAVDAVAELAFRCVAADKDDRPDAKEVVAELQRIKSRINNTV</sequence>